<proteinExistence type="inferred from homology"/>
<keyword evidence="3" id="KW-0963">Cytoplasm</keyword>
<evidence type="ECO:0000313" key="9">
    <source>
        <dbReference type="EMBL" id="EFP78986.2"/>
    </source>
</evidence>
<keyword evidence="10" id="KW-1185">Reference proteome</keyword>
<comment type="function">
    <text evidence="7">Functions as component of the Arp2/3 complex which is involved in regulation of actin polymerization and together with an activating nucleation-promoting factor (NPF) mediates the formation of branched actin networks. Arp2/3 complex plays a critical role in the control of cell morphogenesis via the modulation of cell polarity development.</text>
</comment>
<dbReference type="AlphaFoldDB" id="E3K3C9"/>
<keyword evidence="4 7" id="KW-0206">Cytoskeleton</keyword>
<dbReference type="GeneID" id="10537174"/>
<comment type="subcellular location">
    <subcellularLocation>
        <location evidence="1">Cytoplasm</location>
        <location evidence="1">Cytoskeleton</location>
    </subcellularLocation>
</comment>
<dbReference type="KEGG" id="pgr:PGTG_04942"/>
<comment type="function">
    <text evidence="6">Functions as a component of the Arp2/3 complex which is involved in regulation of actin polymerization and together with an activating nucleation-promoting factor (NPF) mediates the formation of branched actin networks.</text>
</comment>
<evidence type="ECO:0000256" key="1">
    <source>
        <dbReference type="ARBA" id="ARBA00004245"/>
    </source>
</evidence>
<dbReference type="GO" id="GO:0034314">
    <property type="term" value="P:Arp2/3 complex-mediated actin nucleation"/>
    <property type="evidence" value="ECO:0000318"/>
    <property type="project" value="GO_Central"/>
</dbReference>
<name>E3K3C9_PUCGT</name>
<organism evidence="9 10">
    <name type="scientific">Puccinia graminis f. sp. tritici (strain CRL 75-36-700-3 / race SCCL)</name>
    <name type="common">Black stem rust fungus</name>
    <dbReference type="NCBI Taxonomy" id="418459"/>
    <lineage>
        <taxon>Eukaryota</taxon>
        <taxon>Fungi</taxon>
        <taxon>Dikarya</taxon>
        <taxon>Basidiomycota</taxon>
        <taxon>Pucciniomycotina</taxon>
        <taxon>Pucciniomycetes</taxon>
        <taxon>Pucciniales</taxon>
        <taxon>Pucciniaceae</taxon>
        <taxon>Puccinia</taxon>
    </lineage>
</organism>
<comment type="similarity">
    <text evidence="2 7">Belongs to the ARPC5 family.</text>
</comment>
<evidence type="ECO:0000313" key="10">
    <source>
        <dbReference type="Proteomes" id="UP000008783"/>
    </source>
</evidence>
<dbReference type="STRING" id="418459.E3K3C9"/>
<evidence type="ECO:0000256" key="8">
    <source>
        <dbReference type="SAM" id="MobiDB-lite"/>
    </source>
</evidence>
<dbReference type="RefSeq" id="XP_003323405.2">
    <property type="nucleotide sequence ID" value="XM_003323357.2"/>
</dbReference>
<dbReference type="InterPro" id="IPR036743">
    <property type="entry name" value="ARPC5_sf"/>
</dbReference>
<evidence type="ECO:0000256" key="6">
    <source>
        <dbReference type="ARBA" id="ARBA00060329"/>
    </source>
</evidence>
<dbReference type="GO" id="GO:0030863">
    <property type="term" value="C:cortical cytoskeleton"/>
    <property type="evidence" value="ECO:0000318"/>
    <property type="project" value="GO_Central"/>
</dbReference>
<accession>E3K3C9</accession>
<dbReference type="GO" id="GO:0005885">
    <property type="term" value="C:Arp2/3 protein complex"/>
    <property type="evidence" value="ECO:0000318"/>
    <property type="project" value="GO_Central"/>
</dbReference>
<dbReference type="Pfam" id="PF04699">
    <property type="entry name" value="P16-Arc"/>
    <property type="match status" value="1"/>
</dbReference>
<protein>
    <recommendedName>
        <fullName evidence="5 7">Actin-related protein 2/3 complex subunit 5</fullName>
    </recommendedName>
</protein>
<dbReference type="eggNOG" id="KOG3380">
    <property type="taxonomic scope" value="Eukaryota"/>
</dbReference>
<dbReference type="VEuPathDB" id="FungiDB:PGTG_04942"/>
<dbReference type="Gene3D" id="1.25.40.190">
    <property type="entry name" value="Actin-related protein 2/3 complex subunit 5"/>
    <property type="match status" value="1"/>
</dbReference>
<feature type="region of interest" description="Disordered" evidence="8">
    <location>
        <begin position="37"/>
        <end position="61"/>
    </location>
</feature>
<evidence type="ECO:0000256" key="7">
    <source>
        <dbReference type="RuleBase" id="RU004301"/>
    </source>
</evidence>
<dbReference type="SUPFAM" id="SSF69103">
    <property type="entry name" value="Arp2/3 complex 16 kDa subunit ARPC5"/>
    <property type="match status" value="1"/>
</dbReference>
<dbReference type="InParanoid" id="E3K3C9"/>
<dbReference type="GO" id="GO:0044396">
    <property type="term" value="P:actin cortical patch organization"/>
    <property type="evidence" value="ECO:0007669"/>
    <property type="project" value="UniProtKB-ARBA"/>
</dbReference>
<dbReference type="EMBL" id="DS178271">
    <property type="protein sequence ID" value="EFP78986.2"/>
    <property type="molecule type" value="Genomic_DNA"/>
</dbReference>
<gene>
    <name evidence="9" type="ORF">PGTG_04942</name>
</gene>
<evidence type="ECO:0000256" key="5">
    <source>
        <dbReference type="ARBA" id="ARBA00040214"/>
    </source>
</evidence>
<evidence type="ECO:0000256" key="3">
    <source>
        <dbReference type="ARBA" id="ARBA00022490"/>
    </source>
</evidence>
<dbReference type="HOGENOM" id="CLU_918708_0_0_1"/>
<dbReference type="PANTHER" id="PTHR12644">
    <property type="entry name" value="ARP2/3 COMPLEX 16 KD SUBUNIT P16-ARC"/>
    <property type="match status" value="1"/>
</dbReference>
<reference key="1">
    <citation type="submission" date="2007-01" db="EMBL/GenBank/DDBJ databases">
        <title>The Genome Sequence of Puccinia graminis f. sp. tritici Strain CRL 75-36-700-3.</title>
        <authorList>
            <consortium name="The Broad Institute Genome Sequencing Platform"/>
            <person name="Birren B."/>
            <person name="Lander E."/>
            <person name="Galagan J."/>
            <person name="Nusbaum C."/>
            <person name="Devon K."/>
            <person name="Cuomo C."/>
            <person name="Jaffe D."/>
            <person name="Butler J."/>
            <person name="Alvarez P."/>
            <person name="Gnerre S."/>
            <person name="Grabherr M."/>
            <person name="Mauceli E."/>
            <person name="Brockman W."/>
            <person name="Young S."/>
            <person name="LaButti K."/>
            <person name="Sykes S."/>
            <person name="DeCaprio D."/>
            <person name="Crawford M."/>
            <person name="Koehrsen M."/>
            <person name="Engels R."/>
            <person name="Montgomery P."/>
            <person name="Pearson M."/>
            <person name="Howarth C."/>
            <person name="Larson L."/>
            <person name="White J."/>
            <person name="Zeng Q."/>
            <person name="Kodira C."/>
            <person name="Yandava C."/>
            <person name="Alvarado L."/>
            <person name="O'Leary S."/>
            <person name="Szabo L."/>
            <person name="Dean R."/>
            <person name="Schein J."/>
        </authorList>
    </citation>
    <scope>NUCLEOTIDE SEQUENCE</scope>
    <source>
        <strain>CRL 75-36-700-3</strain>
    </source>
</reference>
<dbReference type="InterPro" id="IPR006789">
    <property type="entry name" value="ARPC5"/>
</dbReference>
<dbReference type="GO" id="GO:0030674">
    <property type="term" value="F:protein-macromolecule adaptor activity"/>
    <property type="evidence" value="ECO:0000318"/>
    <property type="project" value="GO_Central"/>
</dbReference>
<sequence length="313" mass="34208">MHMKKRVKLILGRVLHPPGPSPTVPMMSFYPATQPASAGRLVSSSGRGKDESGRSNLPSVHVTGQVEYGAFGDRRPNMGEQAWVGPARVIVECAGRLPLPKHQRSLSQVKSTGPCLGPRQGHDALDLLLKTEPTVNHLLLSNNSKQLDRPPSYTDEMDTAYRKIDVDAYDDDAVTEEELYTHDPRSAEEVLAEAQSKTTQARSFLTRGDVASALKLLLTSPPYGPSSSALDSAKSLTLSSVIETLSSTRTSEIASIVQSFDQSEQDWLMKYLYKGMSSIGDSNSAVLLNWHEKLTEVAGTGCIVRVMTDRRRV</sequence>
<dbReference type="Proteomes" id="UP000008783">
    <property type="component" value="Unassembled WGS sequence"/>
</dbReference>
<dbReference type="FunFam" id="1.25.40.190:FF:000003">
    <property type="entry name" value="Actin-related protein 2/3 complex subunit 5"/>
    <property type="match status" value="1"/>
</dbReference>
<evidence type="ECO:0000256" key="4">
    <source>
        <dbReference type="ARBA" id="ARBA00023212"/>
    </source>
</evidence>
<dbReference type="OrthoDB" id="429520at2759"/>
<reference evidence="10" key="2">
    <citation type="journal article" date="2011" name="Proc. Natl. Acad. Sci. U.S.A.">
        <title>Obligate biotrophy features unraveled by the genomic analysis of rust fungi.</title>
        <authorList>
            <person name="Duplessis S."/>
            <person name="Cuomo C.A."/>
            <person name="Lin Y.-C."/>
            <person name="Aerts A."/>
            <person name="Tisserant E."/>
            <person name="Veneault-Fourrey C."/>
            <person name="Joly D.L."/>
            <person name="Hacquard S."/>
            <person name="Amselem J."/>
            <person name="Cantarel B.L."/>
            <person name="Chiu R."/>
            <person name="Coutinho P.M."/>
            <person name="Feau N."/>
            <person name="Field M."/>
            <person name="Frey P."/>
            <person name="Gelhaye E."/>
            <person name="Goldberg J."/>
            <person name="Grabherr M.G."/>
            <person name="Kodira C.D."/>
            <person name="Kohler A."/>
            <person name="Kuees U."/>
            <person name="Lindquist E.A."/>
            <person name="Lucas S.M."/>
            <person name="Mago R."/>
            <person name="Mauceli E."/>
            <person name="Morin E."/>
            <person name="Murat C."/>
            <person name="Pangilinan J.L."/>
            <person name="Park R."/>
            <person name="Pearson M."/>
            <person name="Quesneville H."/>
            <person name="Rouhier N."/>
            <person name="Sakthikumar S."/>
            <person name="Salamov A.A."/>
            <person name="Schmutz J."/>
            <person name="Selles B."/>
            <person name="Shapiro H."/>
            <person name="Tanguay P."/>
            <person name="Tuskan G.A."/>
            <person name="Henrissat B."/>
            <person name="Van de Peer Y."/>
            <person name="Rouze P."/>
            <person name="Ellis J.G."/>
            <person name="Dodds P.N."/>
            <person name="Schein J.E."/>
            <person name="Zhong S."/>
            <person name="Hamelin R.C."/>
            <person name="Grigoriev I.V."/>
            <person name="Szabo L.J."/>
            <person name="Martin F."/>
        </authorList>
    </citation>
    <scope>NUCLEOTIDE SEQUENCE [LARGE SCALE GENOMIC DNA]</scope>
    <source>
        <strain evidence="10">CRL 75-36-700-3 / race SCCL</strain>
    </source>
</reference>
<evidence type="ECO:0000256" key="2">
    <source>
        <dbReference type="ARBA" id="ARBA00006084"/>
    </source>
</evidence>
<dbReference type="GO" id="GO:0030833">
    <property type="term" value="P:regulation of actin filament polymerization"/>
    <property type="evidence" value="ECO:0007669"/>
    <property type="project" value="InterPro"/>
</dbReference>